<evidence type="ECO:0000256" key="5">
    <source>
        <dbReference type="ARBA" id="ARBA00022801"/>
    </source>
</evidence>
<dbReference type="PANTHER" id="PTHR12629">
    <property type="entry name" value="DIPHOSPHOINOSITOL POLYPHOSPHATE PHOSPHOHYDROLASE"/>
    <property type="match status" value="1"/>
</dbReference>
<comment type="cofactor">
    <cofactor evidence="1">
        <name>Mg(2+)</name>
        <dbReference type="ChEBI" id="CHEBI:18420"/>
    </cofactor>
</comment>
<evidence type="ECO:0000259" key="9">
    <source>
        <dbReference type="PROSITE" id="PS51462"/>
    </source>
</evidence>
<evidence type="ECO:0000256" key="2">
    <source>
        <dbReference type="ARBA" id="ARBA00008266"/>
    </source>
</evidence>
<sequence length="161" mass="18573">MHTHDSDMSKHSPENMVKTKPHSVRTYDDEGFRKRAACLCFRNEEENEILLVSSKKFGDRWLVPGGGLEPLEHPSVAAMREAVEEAGVKGSLGRCLGVFENSERKHRTCVYVLVVTELLETWEDQKNFGRIRQWFPVDEAFAHLEYKPLQKLFLIEALKSR</sequence>
<evidence type="ECO:0000313" key="10">
    <source>
        <dbReference type="Proteomes" id="UP000694865"/>
    </source>
</evidence>
<dbReference type="PANTHER" id="PTHR12629:SF0">
    <property type="entry name" value="DIPHOSPHOINOSITOL-POLYPHOSPHATE DIPHOSPHATASE"/>
    <property type="match status" value="1"/>
</dbReference>
<dbReference type="Proteomes" id="UP000694865">
    <property type="component" value="Unplaced"/>
</dbReference>
<proteinExistence type="inferred from homology"/>
<comment type="similarity">
    <text evidence="2">Belongs to the Nudix hydrolase family. DIPP subfamily.</text>
</comment>
<evidence type="ECO:0000256" key="6">
    <source>
        <dbReference type="ARBA" id="ARBA00022842"/>
    </source>
</evidence>
<dbReference type="EC" id="3.6.1.52" evidence="3"/>
<dbReference type="InterPro" id="IPR020084">
    <property type="entry name" value="NUDIX_hydrolase_CS"/>
</dbReference>
<dbReference type="InterPro" id="IPR047198">
    <property type="entry name" value="DDP-like_NUDIX"/>
</dbReference>
<keyword evidence="6" id="KW-0460">Magnesium</keyword>
<evidence type="ECO:0000256" key="8">
    <source>
        <dbReference type="SAM" id="MobiDB-lite"/>
    </source>
</evidence>
<dbReference type="PROSITE" id="PS00893">
    <property type="entry name" value="NUDIX_BOX"/>
    <property type="match status" value="1"/>
</dbReference>
<protein>
    <recommendedName>
        <fullName evidence="3">diphosphoinositol-polyphosphate diphosphatase</fullName>
        <ecNumber evidence="3">3.6.1.52</ecNumber>
    </recommendedName>
</protein>
<comment type="catalytic activity">
    <reaction evidence="7">
        <text>diphospho-myo-inositol polyphosphate + H2O = myo-inositol polyphosphate + phosphate.</text>
        <dbReference type="EC" id="3.6.1.52"/>
    </reaction>
</comment>
<name>A0ABM0GWJ3_SACKO</name>
<feature type="compositionally biased region" description="Basic and acidic residues" evidence="8">
    <location>
        <begin position="1"/>
        <end position="13"/>
    </location>
</feature>
<dbReference type="PROSITE" id="PS51462">
    <property type="entry name" value="NUDIX"/>
    <property type="match status" value="1"/>
</dbReference>
<gene>
    <name evidence="11" type="primary">LOC100370677</name>
</gene>
<feature type="region of interest" description="Disordered" evidence="8">
    <location>
        <begin position="1"/>
        <end position="24"/>
    </location>
</feature>
<dbReference type="RefSeq" id="XP_002738903.1">
    <property type="nucleotide sequence ID" value="XM_002738857.2"/>
</dbReference>
<keyword evidence="10" id="KW-1185">Reference proteome</keyword>
<evidence type="ECO:0000256" key="7">
    <source>
        <dbReference type="ARBA" id="ARBA00033994"/>
    </source>
</evidence>
<dbReference type="CDD" id="cd04666">
    <property type="entry name" value="NUDIX_DIPP2_like_Nudt4"/>
    <property type="match status" value="1"/>
</dbReference>
<accession>A0ABM0GWJ3</accession>
<evidence type="ECO:0000256" key="1">
    <source>
        <dbReference type="ARBA" id="ARBA00001946"/>
    </source>
</evidence>
<keyword evidence="4" id="KW-0479">Metal-binding</keyword>
<dbReference type="Gene3D" id="3.90.79.10">
    <property type="entry name" value="Nucleoside Triphosphate Pyrophosphohydrolase"/>
    <property type="match status" value="1"/>
</dbReference>
<keyword evidence="5" id="KW-0378">Hydrolase</keyword>
<evidence type="ECO:0000256" key="4">
    <source>
        <dbReference type="ARBA" id="ARBA00022723"/>
    </source>
</evidence>
<organism evidence="10 11">
    <name type="scientific">Saccoglossus kowalevskii</name>
    <name type="common">Acorn worm</name>
    <dbReference type="NCBI Taxonomy" id="10224"/>
    <lineage>
        <taxon>Eukaryota</taxon>
        <taxon>Metazoa</taxon>
        <taxon>Hemichordata</taxon>
        <taxon>Enteropneusta</taxon>
        <taxon>Harrimaniidae</taxon>
        <taxon>Saccoglossus</taxon>
    </lineage>
</organism>
<evidence type="ECO:0000256" key="3">
    <source>
        <dbReference type="ARBA" id="ARBA00012527"/>
    </source>
</evidence>
<reference evidence="11" key="1">
    <citation type="submission" date="2025-08" db="UniProtKB">
        <authorList>
            <consortium name="RefSeq"/>
        </authorList>
    </citation>
    <scope>IDENTIFICATION</scope>
    <source>
        <tissue evidence="11">Testes</tissue>
    </source>
</reference>
<dbReference type="InterPro" id="IPR015797">
    <property type="entry name" value="NUDIX_hydrolase-like_dom_sf"/>
</dbReference>
<dbReference type="InterPro" id="IPR000086">
    <property type="entry name" value="NUDIX_hydrolase_dom"/>
</dbReference>
<dbReference type="SUPFAM" id="SSF55811">
    <property type="entry name" value="Nudix"/>
    <property type="match status" value="1"/>
</dbReference>
<dbReference type="Pfam" id="PF00293">
    <property type="entry name" value="NUDIX"/>
    <property type="match status" value="1"/>
</dbReference>
<evidence type="ECO:0000313" key="11">
    <source>
        <dbReference type="RefSeq" id="XP_002738903.1"/>
    </source>
</evidence>
<feature type="domain" description="Nudix hydrolase" evidence="9">
    <location>
        <begin position="32"/>
        <end position="159"/>
    </location>
</feature>
<dbReference type="GeneID" id="100370677"/>